<dbReference type="GO" id="GO:0006508">
    <property type="term" value="P:proteolysis"/>
    <property type="evidence" value="ECO:0007669"/>
    <property type="project" value="InterPro"/>
</dbReference>
<dbReference type="Gene3D" id="3.50.4.10">
    <property type="entry name" value="Hepatocyte Growth Factor"/>
    <property type="match status" value="1"/>
</dbReference>
<dbReference type="Pfam" id="PF00024">
    <property type="entry name" value="PAN_1"/>
    <property type="match status" value="1"/>
</dbReference>
<dbReference type="AlphaFoldDB" id="A0A1I7V913"/>
<keyword evidence="3" id="KW-0732">Signal</keyword>
<accession>A0A1I7V913</accession>
<evidence type="ECO:0000259" key="4">
    <source>
        <dbReference type="PROSITE" id="PS50948"/>
    </source>
</evidence>
<dbReference type="WBParaSite" id="EN70_1117">
    <property type="protein sequence ID" value="EN70_1117"/>
    <property type="gene ID" value="EN70_1117"/>
</dbReference>
<evidence type="ECO:0000313" key="5">
    <source>
        <dbReference type="Proteomes" id="UP000095285"/>
    </source>
</evidence>
<keyword evidence="5" id="KW-1185">Reference proteome</keyword>
<evidence type="ECO:0000256" key="1">
    <source>
        <dbReference type="ARBA" id="ARBA00022737"/>
    </source>
</evidence>
<evidence type="ECO:0000313" key="6">
    <source>
        <dbReference type="WBParaSite" id="EN70_1117"/>
    </source>
</evidence>
<evidence type="ECO:0000256" key="3">
    <source>
        <dbReference type="SAM" id="SignalP"/>
    </source>
</evidence>
<keyword evidence="2" id="KW-1015">Disulfide bond</keyword>
<reference evidence="6" key="2">
    <citation type="submission" date="2016-11" db="UniProtKB">
        <authorList>
            <consortium name="WormBaseParasite"/>
        </authorList>
    </citation>
    <scope>IDENTIFICATION</scope>
</reference>
<organism evidence="5 6">
    <name type="scientific">Loa loa</name>
    <name type="common">Eye worm</name>
    <name type="synonym">Filaria loa</name>
    <dbReference type="NCBI Taxonomy" id="7209"/>
    <lineage>
        <taxon>Eukaryota</taxon>
        <taxon>Metazoa</taxon>
        <taxon>Ecdysozoa</taxon>
        <taxon>Nematoda</taxon>
        <taxon>Chromadorea</taxon>
        <taxon>Rhabditida</taxon>
        <taxon>Spirurina</taxon>
        <taxon>Spiruromorpha</taxon>
        <taxon>Filarioidea</taxon>
        <taxon>Onchocercidae</taxon>
        <taxon>Loa</taxon>
    </lineage>
</organism>
<keyword evidence="1" id="KW-0677">Repeat</keyword>
<feature type="chain" id="PRO_5009309884" evidence="3">
    <location>
        <begin position="18"/>
        <end position="181"/>
    </location>
</feature>
<feature type="domain" description="Apple" evidence="4">
    <location>
        <begin position="30"/>
        <end position="102"/>
    </location>
</feature>
<evidence type="ECO:0000256" key="2">
    <source>
        <dbReference type="ARBA" id="ARBA00023157"/>
    </source>
</evidence>
<proteinExistence type="predicted"/>
<sequence length="181" mass="20079">MLLEALIIGLFVRTAQSVSCSFYQISASRCFYLPNIALSGGTYDEFNANDIKRCCIACARDHCCLGYTFSKARKRCYLKSAMSDSEMNYETISGLKANTHSGQGSFLKNVKIEGGAAAVVRFRKPEECQQYCTAYGIYSWSPPSPEEEQEEGHCVCMTRIQSLQYSYGSRSAIFPPVASIS</sequence>
<name>A0A1I7V913_LOALO</name>
<reference evidence="5" key="1">
    <citation type="submission" date="2012-04" db="EMBL/GenBank/DDBJ databases">
        <title>The Genome Sequence of Loa loa.</title>
        <authorList>
            <consortium name="The Broad Institute Genome Sequencing Platform"/>
            <consortium name="Broad Institute Genome Sequencing Center for Infectious Disease"/>
            <person name="Nutman T.B."/>
            <person name="Fink D.L."/>
            <person name="Russ C."/>
            <person name="Young S."/>
            <person name="Zeng Q."/>
            <person name="Gargeya S."/>
            <person name="Alvarado L."/>
            <person name="Berlin A."/>
            <person name="Chapman S.B."/>
            <person name="Chen Z."/>
            <person name="Freedman E."/>
            <person name="Gellesch M."/>
            <person name="Goldberg J."/>
            <person name="Griggs A."/>
            <person name="Gujja S."/>
            <person name="Heilman E.R."/>
            <person name="Heiman D."/>
            <person name="Howarth C."/>
            <person name="Mehta T."/>
            <person name="Neiman D."/>
            <person name="Pearson M."/>
            <person name="Roberts A."/>
            <person name="Saif S."/>
            <person name="Shea T."/>
            <person name="Shenoy N."/>
            <person name="Sisk P."/>
            <person name="Stolte C."/>
            <person name="Sykes S."/>
            <person name="White J."/>
            <person name="Yandava C."/>
            <person name="Haas B."/>
            <person name="Henn M.R."/>
            <person name="Nusbaum C."/>
            <person name="Birren B."/>
        </authorList>
    </citation>
    <scope>NUCLEOTIDE SEQUENCE [LARGE SCALE GENOMIC DNA]</scope>
</reference>
<protein>
    <submittedName>
        <fullName evidence="6">Apple domain-containing protein</fullName>
    </submittedName>
</protein>
<dbReference type="PROSITE" id="PS50948">
    <property type="entry name" value="PAN"/>
    <property type="match status" value="1"/>
</dbReference>
<dbReference type="InterPro" id="IPR003609">
    <property type="entry name" value="Pan_app"/>
</dbReference>
<dbReference type="eggNOG" id="ENOG502S45E">
    <property type="taxonomic scope" value="Eukaryota"/>
</dbReference>
<dbReference type="InterPro" id="IPR000177">
    <property type="entry name" value="Apple"/>
</dbReference>
<feature type="signal peptide" evidence="3">
    <location>
        <begin position="1"/>
        <end position="17"/>
    </location>
</feature>
<dbReference type="SMART" id="SM00223">
    <property type="entry name" value="APPLE"/>
    <property type="match status" value="1"/>
</dbReference>
<dbReference type="Proteomes" id="UP000095285">
    <property type="component" value="Unassembled WGS sequence"/>
</dbReference>
<dbReference type="GO" id="GO:0005576">
    <property type="term" value="C:extracellular region"/>
    <property type="evidence" value="ECO:0007669"/>
    <property type="project" value="InterPro"/>
</dbReference>